<dbReference type="EMBL" id="CAJNRE010018867">
    <property type="protein sequence ID" value="CAF2182662.1"/>
    <property type="molecule type" value="Genomic_DNA"/>
</dbReference>
<dbReference type="PANTHER" id="PTHR46344">
    <property type="entry name" value="OS02G0202900 PROTEIN"/>
    <property type="match status" value="1"/>
</dbReference>
<dbReference type="InterPro" id="IPR006652">
    <property type="entry name" value="Kelch_1"/>
</dbReference>
<proteinExistence type="predicted"/>
<gene>
    <name evidence="3" type="ORF">MBJ925_LOCUS34443</name>
</gene>
<evidence type="ECO:0000313" key="4">
    <source>
        <dbReference type="Proteomes" id="UP000663824"/>
    </source>
</evidence>
<dbReference type="SUPFAM" id="SSF117281">
    <property type="entry name" value="Kelch motif"/>
    <property type="match status" value="1"/>
</dbReference>
<dbReference type="Proteomes" id="UP000663824">
    <property type="component" value="Unassembled WGS sequence"/>
</dbReference>
<evidence type="ECO:0000256" key="2">
    <source>
        <dbReference type="ARBA" id="ARBA00022737"/>
    </source>
</evidence>
<evidence type="ECO:0000313" key="3">
    <source>
        <dbReference type="EMBL" id="CAF2182662.1"/>
    </source>
</evidence>
<name>A0A816Z300_9BILA</name>
<evidence type="ECO:0000256" key="1">
    <source>
        <dbReference type="ARBA" id="ARBA00022441"/>
    </source>
</evidence>
<feature type="non-terminal residue" evidence="3">
    <location>
        <position position="95"/>
    </location>
</feature>
<dbReference type="InterPro" id="IPR015915">
    <property type="entry name" value="Kelch-typ_b-propeller"/>
</dbReference>
<dbReference type="PANTHER" id="PTHR46344:SF27">
    <property type="entry name" value="KELCH REPEAT SUPERFAMILY PROTEIN"/>
    <property type="match status" value="1"/>
</dbReference>
<dbReference type="AlphaFoldDB" id="A0A816Z300"/>
<organism evidence="3 4">
    <name type="scientific">Rotaria magnacalcarata</name>
    <dbReference type="NCBI Taxonomy" id="392030"/>
    <lineage>
        <taxon>Eukaryota</taxon>
        <taxon>Metazoa</taxon>
        <taxon>Spiralia</taxon>
        <taxon>Gnathifera</taxon>
        <taxon>Rotifera</taxon>
        <taxon>Eurotatoria</taxon>
        <taxon>Bdelloidea</taxon>
        <taxon>Philodinida</taxon>
        <taxon>Philodinidae</taxon>
        <taxon>Rotaria</taxon>
    </lineage>
</organism>
<dbReference type="InterPro" id="IPR037293">
    <property type="entry name" value="Gal_Oxidase_central_sf"/>
</dbReference>
<protein>
    <submittedName>
        <fullName evidence="3">Uncharacterized protein</fullName>
    </submittedName>
</protein>
<comment type="caution">
    <text evidence="3">The sequence shown here is derived from an EMBL/GenBank/DDBJ whole genome shotgun (WGS) entry which is preliminary data.</text>
</comment>
<sequence length="95" mass="9714">STGSMNFVRDSHTASVLSNGTVLVAGGIGSTYLNSAELYDPSTGTWTSTGSMNFGRYGHTASVLANGKVLVAGGIGSGYLNSSELYDPATGTWEN</sequence>
<reference evidence="3" key="1">
    <citation type="submission" date="2021-02" db="EMBL/GenBank/DDBJ databases">
        <authorList>
            <person name="Nowell W R."/>
        </authorList>
    </citation>
    <scope>NUCLEOTIDE SEQUENCE</scope>
</reference>
<keyword evidence="1" id="KW-0880">Kelch repeat</keyword>
<keyword evidence="2" id="KW-0677">Repeat</keyword>
<feature type="non-terminal residue" evidence="3">
    <location>
        <position position="1"/>
    </location>
</feature>
<accession>A0A816Z300</accession>
<dbReference type="SMART" id="SM00612">
    <property type="entry name" value="Kelch"/>
    <property type="match status" value="1"/>
</dbReference>
<dbReference type="Pfam" id="PF01344">
    <property type="entry name" value="Kelch_1"/>
    <property type="match status" value="2"/>
</dbReference>
<dbReference type="Gene3D" id="2.130.10.80">
    <property type="entry name" value="Galactose oxidase/kelch, beta-propeller"/>
    <property type="match status" value="1"/>
</dbReference>